<comment type="catalytic activity">
    <reaction evidence="3">
        <text>2 GTP = 3',3'-c-di-GMP + 2 diphosphate</text>
        <dbReference type="Rhea" id="RHEA:24898"/>
        <dbReference type="ChEBI" id="CHEBI:33019"/>
        <dbReference type="ChEBI" id="CHEBI:37565"/>
        <dbReference type="ChEBI" id="CHEBI:58805"/>
        <dbReference type="EC" id="2.7.7.65"/>
    </reaction>
</comment>
<dbReference type="Pfam" id="PF00990">
    <property type="entry name" value="GGDEF"/>
    <property type="match status" value="1"/>
</dbReference>
<gene>
    <name evidence="7" type="ORF">DS2_00940</name>
</gene>
<dbReference type="GO" id="GO:0043709">
    <property type="term" value="P:cell adhesion involved in single-species biofilm formation"/>
    <property type="evidence" value="ECO:0007669"/>
    <property type="project" value="TreeGrafter"/>
</dbReference>
<dbReference type="Gene3D" id="3.30.70.270">
    <property type="match status" value="1"/>
</dbReference>
<reference evidence="7 8" key="1">
    <citation type="journal article" date="2014" name="Genome Announc.">
        <title>Draft Genome Sequence of the Agar-Degrading Bacterium Catenovulum sp. Strain DS-2, Isolated from Intestines of Haliotis diversicolor.</title>
        <authorList>
            <person name="Shan D."/>
            <person name="Li X."/>
            <person name="Gu Z."/>
            <person name="Wei G."/>
            <person name="Gao Z."/>
            <person name="Shao Z."/>
        </authorList>
    </citation>
    <scope>NUCLEOTIDE SEQUENCE [LARGE SCALE GENOMIC DNA]</scope>
    <source>
        <strain evidence="7 8">DS-2</strain>
    </source>
</reference>
<evidence type="ECO:0000259" key="5">
    <source>
        <dbReference type="PROSITE" id="PS50110"/>
    </source>
</evidence>
<dbReference type="SUPFAM" id="SSF52172">
    <property type="entry name" value="CheY-like"/>
    <property type="match status" value="1"/>
</dbReference>
<dbReference type="PROSITE" id="PS50110">
    <property type="entry name" value="RESPONSE_REGULATORY"/>
    <property type="match status" value="1"/>
</dbReference>
<proteinExistence type="predicted"/>
<sequence>MNKIKQDFSILIVDDDKTNRRILKELVEDEAKVLLAKNGTQAIEKAVEFVPDLIILDIVMPDMDGFAVIESLKKKRETQHIPIIFITGNTSIEAEERGLRLGAVDYISKPFHAGIVQARVHTQLQFSAHRKMLDELAHYDALTGIPNRRYFDNVVASEWRNCLQTEQAITIAVIDVDFFKNFNDTYGHLAGDKTLRAVAQALKSQMVRDRDFVARLGGEEFVVVLADSDPRRAEDVLHNCINAVRELDIAHAASECESCVTISIGCYTDFPDKNSNPLEALDMADKCLYFAKDSGRNQIHSQHSNLEHSANLHIV</sequence>
<dbReference type="SMART" id="SM00448">
    <property type="entry name" value="REC"/>
    <property type="match status" value="1"/>
</dbReference>
<dbReference type="SUPFAM" id="SSF55073">
    <property type="entry name" value="Nucleotide cyclase"/>
    <property type="match status" value="1"/>
</dbReference>
<dbReference type="PANTHER" id="PTHR45138:SF9">
    <property type="entry name" value="DIGUANYLATE CYCLASE DGCM-RELATED"/>
    <property type="match status" value="1"/>
</dbReference>
<dbReference type="InterPro" id="IPR029787">
    <property type="entry name" value="Nucleotide_cyclase"/>
</dbReference>
<dbReference type="STRING" id="1328313.DS2_00940"/>
<dbReference type="Gene3D" id="3.40.50.2300">
    <property type="match status" value="1"/>
</dbReference>
<evidence type="ECO:0000259" key="6">
    <source>
        <dbReference type="PROSITE" id="PS50887"/>
    </source>
</evidence>
<dbReference type="RefSeq" id="WP_051479497.1">
    <property type="nucleotide sequence ID" value="NZ_ARZY01000001.1"/>
</dbReference>
<protein>
    <recommendedName>
        <fullName evidence="2">diguanylate cyclase</fullName>
        <ecNumber evidence="2">2.7.7.65</ecNumber>
    </recommendedName>
</protein>
<dbReference type="PROSITE" id="PS50887">
    <property type="entry name" value="GGDEF"/>
    <property type="match status" value="1"/>
</dbReference>
<feature type="domain" description="Response regulatory" evidence="5">
    <location>
        <begin position="9"/>
        <end position="124"/>
    </location>
</feature>
<evidence type="ECO:0000256" key="4">
    <source>
        <dbReference type="PROSITE-ProRule" id="PRU00169"/>
    </source>
</evidence>
<dbReference type="CDD" id="cd01949">
    <property type="entry name" value="GGDEF"/>
    <property type="match status" value="1"/>
</dbReference>
<accession>W7QWX7</accession>
<feature type="domain" description="GGDEF" evidence="6">
    <location>
        <begin position="167"/>
        <end position="304"/>
    </location>
</feature>
<dbReference type="FunFam" id="3.30.70.270:FF:000001">
    <property type="entry name" value="Diguanylate cyclase domain protein"/>
    <property type="match status" value="1"/>
</dbReference>
<evidence type="ECO:0000256" key="3">
    <source>
        <dbReference type="ARBA" id="ARBA00034247"/>
    </source>
</evidence>
<dbReference type="PATRIC" id="fig|1328313.3.peg.199"/>
<feature type="modified residue" description="4-aspartylphosphate" evidence="4">
    <location>
        <position position="57"/>
    </location>
</feature>
<evidence type="ECO:0000313" key="7">
    <source>
        <dbReference type="EMBL" id="EWH12243.1"/>
    </source>
</evidence>
<dbReference type="Pfam" id="PF00072">
    <property type="entry name" value="Response_reg"/>
    <property type="match status" value="1"/>
</dbReference>
<dbReference type="InterPro" id="IPR001789">
    <property type="entry name" value="Sig_transdc_resp-reg_receiver"/>
</dbReference>
<dbReference type="SMART" id="SM00267">
    <property type="entry name" value="GGDEF"/>
    <property type="match status" value="1"/>
</dbReference>
<dbReference type="eggNOG" id="COG3706">
    <property type="taxonomic scope" value="Bacteria"/>
</dbReference>
<dbReference type="Proteomes" id="UP000019276">
    <property type="component" value="Unassembled WGS sequence"/>
</dbReference>
<name>W7QWX7_9ALTE</name>
<dbReference type="NCBIfam" id="TIGR00254">
    <property type="entry name" value="GGDEF"/>
    <property type="match status" value="1"/>
</dbReference>
<dbReference type="EC" id="2.7.7.65" evidence="2"/>
<keyword evidence="8" id="KW-1185">Reference proteome</keyword>
<dbReference type="InterPro" id="IPR000160">
    <property type="entry name" value="GGDEF_dom"/>
</dbReference>
<evidence type="ECO:0000313" key="8">
    <source>
        <dbReference type="Proteomes" id="UP000019276"/>
    </source>
</evidence>
<dbReference type="GO" id="GO:1902201">
    <property type="term" value="P:negative regulation of bacterial-type flagellum-dependent cell motility"/>
    <property type="evidence" value="ECO:0007669"/>
    <property type="project" value="TreeGrafter"/>
</dbReference>
<dbReference type="PANTHER" id="PTHR45138">
    <property type="entry name" value="REGULATORY COMPONENTS OF SENSORY TRANSDUCTION SYSTEM"/>
    <property type="match status" value="1"/>
</dbReference>
<dbReference type="InterPro" id="IPR050469">
    <property type="entry name" value="Diguanylate_Cyclase"/>
</dbReference>
<dbReference type="InterPro" id="IPR011006">
    <property type="entry name" value="CheY-like_superfamily"/>
</dbReference>
<dbReference type="GO" id="GO:0000160">
    <property type="term" value="P:phosphorelay signal transduction system"/>
    <property type="evidence" value="ECO:0007669"/>
    <property type="project" value="InterPro"/>
</dbReference>
<organism evidence="7 8">
    <name type="scientific">Catenovulum agarivorans DS-2</name>
    <dbReference type="NCBI Taxonomy" id="1328313"/>
    <lineage>
        <taxon>Bacteria</taxon>
        <taxon>Pseudomonadati</taxon>
        <taxon>Pseudomonadota</taxon>
        <taxon>Gammaproteobacteria</taxon>
        <taxon>Alteromonadales</taxon>
        <taxon>Alteromonadaceae</taxon>
        <taxon>Catenovulum</taxon>
    </lineage>
</organism>
<evidence type="ECO:0000256" key="1">
    <source>
        <dbReference type="ARBA" id="ARBA00001946"/>
    </source>
</evidence>
<dbReference type="InterPro" id="IPR043128">
    <property type="entry name" value="Rev_trsase/Diguanyl_cyclase"/>
</dbReference>
<dbReference type="AlphaFoldDB" id="W7QWX7"/>
<dbReference type="OrthoDB" id="9812260at2"/>
<keyword evidence="4" id="KW-0597">Phosphoprotein</keyword>
<comment type="caution">
    <text evidence="7">The sequence shown here is derived from an EMBL/GenBank/DDBJ whole genome shotgun (WGS) entry which is preliminary data.</text>
</comment>
<evidence type="ECO:0000256" key="2">
    <source>
        <dbReference type="ARBA" id="ARBA00012528"/>
    </source>
</evidence>
<dbReference type="GO" id="GO:0005886">
    <property type="term" value="C:plasma membrane"/>
    <property type="evidence" value="ECO:0007669"/>
    <property type="project" value="TreeGrafter"/>
</dbReference>
<comment type="cofactor">
    <cofactor evidence="1">
        <name>Mg(2+)</name>
        <dbReference type="ChEBI" id="CHEBI:18420"/>
    </cofactor>
</comment>
<dbReference type="EMBL" id="ARZY01000001">
    <property type="protein sequence ID" value="EWH12243.1"/>
    <property type="molecule type" value="Genomic_DNA"/>
</dbReference>
<dbReference type="GO" id="GO:0052621">
    <property type="term" value="F:diguanylate cyclase activity"/>
    <property type="evidence" value="ECO:0007669"/>
    <property type="project" value="UniProtKB-EC"/>
</dbReference>